<dbReference type="Pfam" id="PF01578">
    <property type="entry name" value="Cytochrom_C_asm"/>
    <property type="match status" value="1"/>
</dbReference>
<feature type="transmembrane region" description="Helical" evidence="10">
    <location>
        <begin position="249"/>
        <end position="266"/>
    </location>
</feature>
<evidence type="ECO:0000256" key="7">
    <source>
        <dbReference type="ARBA" id="ARBA00022989"/>
    </source>
</evidence>
<dbReference type="InterPro" id="IPR003568">
    <property type="entry name" value="Cyt_c_biogenesis_CcmF"/>
</dbReference>
<feature type="transmembrane region" description="Helical" evidence="10">
    <location>
        <begin position="175"/>
        <end position="195"/>
    </location>
</feature>
<gene>
    <name evidence="13" type="ORF">FRZ44_50350</name>
</gene>
<dbReference type="PANTHER" id="PTHR43653:SF1">
    <property type="entry name" value="CYTOCHROME C-TYPE BIOGENESIS PROTEIN CCMF"/>
    <property type="match status" value="1"/>
</dbReference>
<dbReference type="GO" id="GO:0015232">
    <property type="term" value="F:heme transmembrane transporter activity"/>
    <property type="evidence" value="ECO:0007669"/>
    <property type="project" value="InterPro"/>
</dbReference>
<keyword evidence="4" id="KW-0997">Cell inner membrane</keyword>
<dbReference type="GO" id="GO:0005886">
    <property type="term" value="C:plasma membrane"/>
    <property type="evidence" value="ECO:0007669"/>
    <property type="project" value="UniProtKB-SubCell"/>
</dbReference>
<feature type="domain" description="Cytochrome c assembly protein" evidence="11">
    <location>
        <begin position="89"/>
        <end position="295"/>
    </location>
</feature>
<feature type="transmembrane region" description="Helical" evidence="10">
    <location>
        <begin position="394"/>
        <end position="413"/>
    </location>
</feature>
<evidence type="ECO:0000256" key="1">
    <source>
        <dbReference type="ARBA" id="ARBA00004429"/>
    </source>
</evidence>
<evidence type="ECO:0000256" key="3">
    <source>
        <dbReference type="ARBA" id="ARBA00022475"/>
    </source>
</evidence>
<dbReference type="PRINTS" id="PR01411">
    <property type="entry name" value="CCMFBIOGNSIS"/>
</dbReference>
<name>A0A5J6MUG7_9PROT</name>
<dbReference type="GO" id="GO:0017004">
    <property type="term" value="P:cytochrome complex assembly"/>
    <property type="evidence" value="ECO:0007669"/>
    <property type="project" value="UniProtKB-KW"/>
</dbReference>
<protein>
    <submittedName>
        <fullName evidence="13">Cytochrome c biogenesis protein CcmF</fullName>
    </submittedName>
</protein>
<dbReference type="PANTHER" id="PTHR43653">
    <property type="entry name" value="CYTOCHROME C ASSEMBLY PROTEIN-RELATED"/>
    <property type="match status" value="1"/>
</dbReference>
<feature type="domain" description="Cytochrome c-type biogenesis protein CcmF C-terminal" evidence="12">
    <location>
        <begin position="315"/>
        <end position="640"/>
    </location>
</feature>
<dbReference type="NCBIfam" id="TIGR00353">
    <property type="entry name" value="nrfE"/>
    <property type="match status" value="1"/>
</dbReference>
<proteinExistence type="inferred from homology"/>
<dbReference type="Pfam" id="PF16327">
    <property type="entry name" value="CcmF_C"/>
    <property type="match status" value="1"/>
</dbReference>
<dbReference type="InterPro" id="IPR003567">
    <property type="entry name" value="Cyt_c_biogenesis"/>
</dbReference>
<evidence type="ECO:0000259" key="11">
    <source>
        <dbReference type="Pfam" id="PF01578"/>
    </source>
</evidence>
<evidence type="ECO:0000256" key="5">
    <source>
        <dbReference type="ARBA" id="ARBA00022692"/>
    </source>
</evidence>
<feature type="transmembrane region" description="Helical" evidence="10">
    <location>
        <begin position="38"/>
        <end position="58"/>
    </location>
</feature>
<feature type="transmembrane region" description="Helical" evidence="10">
    <location>
        <begin position="207"/>
        <end position="229"/>
    </location>
</feature>
<evidence type="ECO:0000256" key="9">
    <source>
        <dbReference type="ARBA" id="ARBA00037230"/>
    </source>
</evidence>
<keyword evidence="5 10" id="KW-0812">Transmembrane</keyword>
<dbReference type="InterPro" id="IPR032523">
    <property type="entry name" value="CcmF_C"/>
</dbReference>
<dbReference type="RefSeq" id="WP_151179759.1">
    <property type="nucleotide sequence ID" value="NZ_CP042906.1"/>
</dbReference>
<dbReference type="InterPro" id="IPR002541">
    <property type="entry name" value="Cyt_c_assembly"/>
</dbReference>
<feature type="transmembrane region" description="Helical" evidence="10">
    <location>
        <begin position="6"/>
        <end position="26"/>
    </location>
</feature>
<keyword evidence="8 10" id="KW-0472">Membrane</keyword>
<feature type="transmembrane region" description="Helical" evidence="10">
    <location>
        <begin position="126"/>
        <end position="144"/>
    </location>
</feature>
<dbReference type="GO" id="GO:0020037">
    <property type="term" value="F:heme binding"/>
    <property type="evidence" value="ECO:0007669"/>
    <property type="project" value="InterPro"/>
</dbReference>
<accession>A0A5J6MUG7</accession>
<evidence type="ECO:0000256" key="4">
    <source>
        <dbReference type="ARBA" id="ARBA00022519"/>
    </source>
</evidence>
<dbReference type="Proteomes" id="UP000326202">
    <property type="component" value="Chromosome"/>
</dbReference>
<feature type="transmembrane region" description="Helical" evidence="10">
    <location>
        <begin position="425"/>
        <end position="442"/>
    </location>
</feature>
<keyword evidence="7 10" id="KW-1133">Transmembrane helix</keyword>
<dbReference type="NCBIfam" id="NF007691">
    <property type="entry name" value="PRK10369.1"/>
    <property type="match status" value="1"/>
</dbReference>
<feature type="transmembrane region" description="Helical" evidence="10">
    <location>
        <begin position="312"/>
        <end position="331"/>
    </location>
</feature>
<dbReference type="EMBL" id="CP042906">
    <property type="protein sequence ID" value="QEX19720.1"/>
    <property type="molecule type" value="Genomic_DNA"/>
</dbReference>
<dbReference type="AlphaFoldDB" id="A0A5J6MUG7"/>
<feature type="transmembrane region" description="Helical" evidence="10">
    <location>
        <begin position="96"/>
        <end position="114"/>
    </location>
</feature>
<feature type="transmembrane region" description="Helical" evidence="10">
    <location>
        <begin position="352"/>
        <end position="374"/>
    </location>
</feature>
<evidence type="ECO:0000256" key="2">
    <source>
        <dbReference type="ARBA" id="ARBA00009186"/>
    </source>
</evidence>
<dbReference type="OrthoDB" id="9761451at2"/>
<evidence type="ECO:0000256" key="6">
    <source>
        <dbReference type="ARBA" id="ARBA00022748"/>
    </source>
</evidence>
<feature type="transmembrane region" description="Helical" evidence="10">
    <location>
        <begin position="493"/>
        <end position="516"/>
    </location>
</feature>
<keyword evidence="6" id="KW-0201">Cytochrome c-type biogenesis</keyword>
<organism evidence="13 14">
    <name type="scientific">Hypericibacter terrae</name>
    <dbReference type="NCBI Taxonomy" id="2602015"/>
    <lineage>
        <taxon>Bacteria</taxon>
        <taxon>Pseudomonadati</taxon>
        <taxon>Pseudomonadota</taxon>
        <taxon>Alphaproteobacteria</taxon>
        <taxon>Rhodospirillales</taxon>
        <taxon>Dongiaceae</taxon>
        <taxon>Hypericibacter</taxon>
    </lineage>
</organism>
<feature type="transmembrane region" description="Helical" evidence="10">
    <location>
        <begin position="273"/>
        <end position="292"/>
    </location>
</feature>
<evidence type="ECO:0000256" key="8">
    <source>
        <dbReference type="ARBA" id="ARBA00023136"/>
    </source>
</evidence>
<sequence length="659" mass="70867">MIVELGHYALILAFLVALLQSTVPLVGAQRNNARWMAVAKPGALTLFALIAFAFASLMRAHILSDFSVRNVVENSHSLKPMLYKITGLWGNHEGSLLLWVLILAIYGASVALFGNRLPTRLKARALAVQAMIALGFLAFMLFTSDPFARVFPPPPDGNDLNPLLQDPGLAFHPPMLYLGYVGFSMAFSFAVAALIEGKVDAAWARWVRPWTLAAWIALTAGIGLGSWWAYYELGWGGWWYWDPVENASFMPWLLGTALLHSAIVVEKRDALKAWCILLAILTFALSLIGTFLVRSGVLTSVHAFAVDPARGIFILGLLVLYVGGALALFAWRAPVLKGGGLFQPVSREGALLLNNLLLATACATVFIGTLYPLFLDVTGGGAVSVGPPYYNATFVPVILPMLLLMGVGPLLAWKRGDLGGALTRLWVAGLAALAIAALTWWLHRGGPILALVGMAAGGWVAASVFVELATRIGLGRSGLGVSLRRLVQLPRGAIGMTVAHLGLAIAIFGITGAAAWKEEHVANLAVGQSLDLGAYEFRLDDARRIDGVNYWAYRGQFTVSKNGAPVAVLHPERRLYWVQRMPTTEAAIHSNGLADLYAVLGDPDGKGGWTVRIYREPLVPLIWGGVLVMVLGGFVSLSDRRYRVGAPAQRRAAVAAARA</sequence>
<comment type="subcellular location">
    <subcellularLocation>
        <location evidence="1">Cell inner membrane</location>
        <topology evidence="1">Multi-pass membrane protein</topology>
    </subcellularLocation>
</comment>
<keyword evidence="14" id="KW-1185">Reference proteome</keyword>
<feature type="transmembrane region" description="Helical" evidence="10">
    <location>
        <begin position="618"/>
        <end position="637"/>
    </location>
</feature>
<evidence type="ECO:0000256" key="10">
    <source>
        <dbReference type="SAM" id="Phobius"/>
    </source>
</evidence>
<comment type="function">
    <text evidence="9">Required for the biogenesis of c-type cytochromes. Possible subunit of a heme lyase.</text>
</comment>
<reference evidence="13 14" key="1">
    <citation type="submission" date="2019-08" db="EMBL/GenBank/DDBJ databases">
        <title>Hyperibacter terrae gen. nov., sp. nov. and Hyperibacter viscosus sp. nov., two new members in the family Rhodospirillaceae isolated from the rhizosphere of Hypericum perforatum.</title>
        <authorList>
            <person name="Noviana Z."/>
        </authorList>
    </citation>
    <scope>NUCLEOTIDE SEQUENCE [LARGE SCALE GENOMIC DNA]</scope>
    <source>
        <strain evidence="13 14">R5913</strain>
    </source>
</reference>
<feature type="transmembrane region" description="Helical" evidence="10">
    <location>
        <begin position="448"/>
        <end position="472"/>
    </location>
</feature>
<evidence type="ECO:0000313" key="13">
    <source>
        <dbReference type="EMBL" id="QEX19720.1"/>
    </source>
</evidence>
<comment type="similarity">
    <text evidence="2">Belongs to the CcmF/CycK/Ccl1/NrfE/CcsA family.</text>
</comment>
<evidence type="ECO:0000313" key="14">
    <source>
        <dbReference type="Proteomes" id="UP000326202"/>
    </source>
</evidence>
<keyword evidence="3" id="KW-1003">Cell membrane</keyword>
<evidence type="ECO:0000259" key="12">
    <source>
        <dbReference type="Pfam" id="PF16327"/>
    </source>
</evidence>
<dbReference type="KEGG" id="htq:FRZ44_50350"/>
<dbReference type="PRINTS" id="PR01410">
    <property type="entry name" value="CCBIOGENESIS"/>
</dbReference>